<accession>A0ABT9AEU6</accession>
<feature type="transmembrane region" description="Helical" evidence="1">
    <location>
        <begin position="177"/>
        <end position="203"/>
    </location>
</feature>
<proteinExistence type="predicted"/>
<evidence type="ECO:0000313" key="3">
    <source>
        <dbReference type="Proteomes" id="UP001167796"/>
    </source>
</evidence>
<keyword evidence="1" id="KW-0472">Membrane</keyword>
<dbReference type="EMBL" id="JAUQSX010000010">
    <property type="protein sequence ID" value="MDO7848365.1"/>
    <property type="molecule type" value="Genomic_DNA"/>
</dbReference>
<keyword evidence="1" id="KW-0812">Transmembrane</keyword>
<dbReference type="InterPro" id="IPR005240">
    <property type="entry name" value="DUF389"/>
</dbReference>
<dbReference type="PANTHER" id="PTHR20992">
    <property type="entry name" value="AT15442P-RELATED"/>
    <property type="match status" value="1"/>
</dbReference>
<sequence>MHRTFTLTIPASATEPLCQQLEKLPEVIGLSVQAGGSRKPVGDVLTLQVLNRGADEVLRLARAAVPSADQLSIATAEIASLISPADYPQIKADRDEAIWEEMIAGLSYSARINANYLSLMALGGLLAAIGLVSDPVPQAIAFISSSIIAPGFEPLAKMPLGLVLRNWQLAGRGVASTVVGYAVFVLLAFLTMHVLLSTGAATVADLVTNSEVESLRHPGLKELSVAGAGALAGILILAAYRRSIIAGPLIALALMPAAALIGSGLAVGQPGLALEGLERTLADAGFIMIAGLVIFGLKQLFQHQRKPIE</sequence>
<protein>
    <submittedName>
        <fullName evidence="2">DUF389 domain-containing protein</fullName>
    </submittedName>
</protein>
<dbReference type="RefSeq" id="WP_305013042.1">
    <property type="nucleotide sequence ID" value="NZ_JAUQSX010000010.1"/>
</dbReference>
<dbReference type="Proteomes" id="UP001167796">
    <property type="component" value="Unassembled WGS sequence"/>
</dbReference>
<feature type="transmembrane region" description="Helical" evidence="1">
    <location>
        <begin position="249"/>
        <end position="268"/>
    </location>
</feature>
<evidence type="ECO:0000313" key="2">
    <source>
        <dbReference type="EMBL" id="MDO7848365.1"/>
    </source>
</evidence>
<dbReference type="Pfam" id="PF04087">
    <property type="entry name" value="DUF389"/>
    <property type="match status" value="1"/>
</dbReference>
<keyword evidence="3" id="KW-1185">Reference proteome</keyword>
<comment type="caution">
    <text evidence="2">The sequence shown here is derived from an EMBL/GenBank/DDBJ whole genome shotgun (WGS) entry which is preliminary data.</text>
</comment>
<feature type="transmembrane region" description="Helical" evidence="1">
    <location>
        <begin position="139"/>
        <end position="156"/>
    </location>
</feature>
<reference evidence="2" key="1">
    <citation type="submission" date="2023-07" db="EMBL/GenBank/DDBJ databases">
        <authorList>
            <person name="Kim M.K."/>
        </authorList>
    </citation>
    <scope>NUCLEOTIDE SEQUENCE</scope>
    <source>
        <strain evidence="2">M29</strain>
    </source>
</reference>
<feature type="transmembrane region" description="Helical" evidence="1">
    <location>
        <begin position="116"/>
        <end position="133"/>
    </location>
</feature>
<feature type="transmembrane region" description="Helical" evidence="1">
    <location>
        <begin position="223"/>
        <end position="240"/>
    </location>
</feature>
<feature type="transmembrane region" description="Helical" evidence="1">
    <location>
        <begin position="280"/>
        <end position="297"/>
    </location>
</feature>
<keyword evidence="1" id="KW-1133">Transmembrane helix</keyword>
<gene>
    <name evidence="2" type="ORF">Q5H92_18505</name>
</gene>
<dbReference type="PANTHER" id="PTHR20992:SF9">
    <property type="entry name" value="AT15442P-RELATED"/>
    <property type="match status" value="1"/>
</dbReference>
<evidence type="ECO:0000256" key="1">
    <source>
        <dbReference type="SAM" id="Phobius"/>
    </source>
</evidence>
<name>A0ABT9AEU6_9BACT</name>
<organism evidence="2 3">
    <name type="scientific">Hymenobacter mellowenesis</name>
    <dbReference type="NCBI Taxonomy" id="3063995"/>
    <lineage>
        <taxon>Bacteria</taxon>
        <taxon>Pseudomonadati</taxon>
        <taxon>Bacteroidota</taxon>
        <taxon>Cytophagia</taxon>
        <taxon>Cytophagales</taxon>
        <taxon>Hymenobacteraceae</taxon>
        <taxon>Hymenobacter</taxon>
    </lineage>
</organism>